<feature type="non-terminal residue" evidence="2">
    <location>
        <position position="298"/>
    </location>
</feature>
<evidence type="ECO:0000256" key="1">
    <source>
        <dbReference type="SAM" id="MobiDB-lite"/>
    </source>
</evidence>
<sequence length="298" mass="33544">GRRHLAARSGRRPRGATRPWLPRRELRRPGRRRHRDRLGSRRHWRLPHPARGEGGREPPLRRPRPRDLSAARRPLQDGARALPGRREPAHPAGHVQPQGRPVLQLGERHEHVARELRLGASRARRGDRDGGAERQAGSADHRRRDPDRELQGRRRGVPVRREHDAQDHGRGPGHEADAGVPRRARAEAGAGAGAGAGATAAAGRRHPGARAARPARAAAGRPHRHPPRASAEGRSRPADRARRRRPRRDARRDRPRAPCRHPRRRDRRPLQDRHPRRSWRGPAGAGRGADERARPRPL</sequence>
<protein>
    <submittedName>
        <fullName evidence="2">Uncharacterized protein</fullName>
    </submittedName>
</protein>
<feature type="compositionally biased region" description="Basic and acidic residues" evidence="1">
    <location>
        <begin position="159"/>
        <end position="177"/>
    </location>
</feature>
<accession>A0A6J4SW38</accession>
<feature type="compositionally biased region" description="Basic residues" evidence="1">
    <location>
        <begin position="29"/>
        <end position="48"/>
    </location>
</feature>
<feature type="region of interest" description="Disordered" evidence="1">
    <location>
        <begin position="1"/>
        <end position="298"/>
    </location>
</feature>
<feature type="compositionally biased region" description="Basic and acidic residues" evidence="1">
    <location>
        <begin position="231"/>
        <end position="240"/>
    </location>
</feature>
<reference evidence="2" key="1">
    <citation type="submission" date="2020-02" db="EMBL/GenBank/DDBJ databases">
        <authorList>
            <person name="Meier V. D."/>
        </authorList>
    </citation>
    <scope>NUCLEOTIDE SEQUENCE</scope>
    <source>
        <strain evidence="2">AVDCRST_MAG30</strain>
    </source>
</reference>
<feature type="compositionally biased region" description="Basic and acidic residues" evidence="1">
    <location>
        <begin position="139"/>
        <end position="152"/>
    </location>
</feature>
<organism evidence="2">
    <name type="scientific">uncultured Solirubrobacteraceae bacterium</name>
    <dbReference type="NCBI Taxonomy" id="1162706"/>
    <lineage>
        <taxon>Bacteria</taxon>
        <taxon>Bacillati</taxon>
        <taxon>Actinomycetota</taxon>
        <taxon>Thermoleophilia</taxon>
        <taxon>Solirubrobacterales</taxon>
        <taxon>Solirubrobacteraceae</taxon>
        <taxon>environmental samples</taxon>
    </lineage>
</organism>
<dbReference type="EMBL" id="CADCVS010000295">
    <property type="protein sequence ID" value="CAA9506984.1"/>
    <property type="molecule type" value="Genomic_DNA"/>
</dbReference>
<feature type="compositionally biased region" description="Basic and acidic residues" evidence="1">
    <location>
        <begin position="50"/>
        <end position="70"/>
    </location>
</feature>
<gene>
    <name evidence="2" type="ORF">AVDCRST_MAG30-2254</name>
</gene>
<feature type="compositionally biased region" description="Basic residues" evidence="1">
    <location>
        <begin position="1"/>
        <end position="15"/>
    </location>
</feature>
<dbReference type="AlphaFoldDB" id="A0A6J4SW38"/>
<feature type="non-terminal residue" evidence="2">
    <location>
        <position position="1"/>
    </location>
</feature>
<feature type="compositionally biased region" description="Low complexity" evidence="1">
    <location>
        <begin position="209"/>
        <end position="220"/>
    </location>
</feature>
<proteinExistence type="predicted"/>
<evidence type="ECO:0000313" key="2">
    <source>
        <dbReference type="EMBL" id="CAA9506984.1"/>
    </source>
</evidence>
<name>A0A6J4SW38_9ACTN</name>
<feature type="compositionally biased region" description="Basic residues" evidence="1">
    <location>
        <begin position="257"/>
        <end position="267"/>
    </location>
</feature>
<feature type="compositionally biased region" description="Basic and acidic residues" evidence="1">
    <location>
        <begin position="106"/>
        <end position="117"/>
    </location>
</feature>
<feature type="compositionally biased region" description="Basic and acidic residues" evidence="1">
    <location>
        <begin position="288"/>
        <end position="298"/>
    </location>
</feature>